<comment type="caution">
    <text evidence="1">The sequence shown here is derived from an EMBL/GenBank/DDBJ whole genome shotgun (WGS) entry which is preliminary data.</text>
</comment>
<reference evidence="1" key="1">
    <citation type="submission" date="2022-07" db="EMBL/GenBank/DDBJ databases">
        <title>Genome Sequence of Phlebia brevispora.</title>
        <authorList>
            <person name="Buettner E."/>
        </authorList>
    </citation>
    <scope>NUCLEOTIDE SEQUENCE</scope>
    <source>
        <strain evidence="1">MPL23</strain>
    </source>
</reference>
<dbReference type="Proteomes" id="UP001148662">
    <property type="component" value="Unassembled WGS sequence"/>
</dbReference>
<keyword evidence="2" id="KW-1185">Reference proteome</keyword>
<evidence type="ECO:0000313" key="2">
    <source>
        <dbReference type="Proteomes" id="UP001148662"/>
    </source>
</evidence>
<protein>
    <submittedName>
        <fullName evidence="1">Uncharacterized protein</fullName>
    </submittedName>
</protein>
<sequence>MREIPTQLSHMHPTRSQPRHLLDLNGDVLTAILEYVSAKDSRSFMLCSKRANEVALPRAYSSLTLLMSPRSFRRYKAIYSRAEHKLAWLREVTILHSSWSVFDFASVSSLAHDRKDGAAMLYDIVSHAHGLRKLVCYDIDQFLRIEPRLSHEIRSLQSLSSLKLLESTAFASGWYFDRPDPSTSVYLPSTTTDPPFRHLSCLTVKLLNFLPTVGVSELTSLKRLEVEVVLGDITHLIKLAPQLESLTVVSVIPSVTTAPASGWTTLNYLEGPAEQIHALLPLIHAPVPHIAINVARLSPRMTAKIVEQLSPCRISVRTDMSPPEWFYEELHHAPPCLFYIEFEAPIDYNRWVSSVPPLLKGFNSLLCLDVDLQRYCTQNVADVKFDNELRLAHYVTWKVPSLRFLLLRYAGLPKDVACPEAYGYRLPRGTPTNYAEWLRGKTLQSLSRDTAQQIRSMFYEAVTHEAASRVEGETPAAL</sequence>
<organism evidence="1 2">
    <name type="scientific">Phlebia brevispora</name>
    <dbReference type="NCBI Taxonomy" id="194682"/>
    <lineage>
        <taxon>Eukaryota</taxon>
        <taxon>Fungi</taxon>
        <taxon>Dikarya</taxon>
        <taxon>Basidiomycota</taxon>
        <taxon>Agaricomycotina</taxon>
        <taxon>Agaricomycetes</taxon>
        <taxon>Polyporales</taxon>
        <taxon>Meruliaceae</taxon>
        <taxon>Phlebia</taxon>
    </lineage>
</organism>
<gene>
    <name evidence="1" type="ORF">NM688_g7602</name>
</gene>
<evidence type="ECO:0000313" key="1">
    <source>
        <dbReference type="EMBL" id="KAJ3531249.1"/>
    </source>
</evidence>
<name>A0ACC1S3I1_9APHY</name>
<dbReference type="EMBL" id="JANHOG010001816">
    <property type="protein sequence ID" value="KAJ3531249.1"/>
    <property type="molecule type" value="Genomic_DNA"/>
</dbReference>
<proteinExistence type="predicted"/>
<accession>A0ACC1S3I1</accession>